<evidence type="ECO:0000313" key="1">
    <source>
        <dbReference type="EMBL" id="CAA0352920.1"/>
    </source>
</evidence>
<dbReference type="Proteomes" id="UP000434276">
    <property type="component" value="Unassembled WGS sequence"/>
</dbReference>
<dbReference type="EMBL" id="CACSHJ010000088">
    <property type="protein sequence ID" value="CAA0352920.1"/>
    <property type="molecule type" value="Genomic_DNA"/>
</dbReference>
<accession>A0A5S9WW93</accession>
<dbReference type="AlphaFoldDB" id="A0A5S9WW93"/>
<evidence type="ECO:0000313" key="2">
    <source>
        <dbReference type="Proteomes" id="UP000434276"/>
    </source>
</evidence>
<proteinExistence type="predicted"/>
<name>A0A5S9WW93_ARATH</name>
<organism evidence="1 2">
    <name type="scientific">Arabidopsis thaliana</name>
    <name type="common">Mouse-ear cress</name>
    <dbReference type="NCBI Taxonomy" id="3702"/>
    <lineage>
        <taxon>Eukaryota</taxon>
        <taxon>Viridiplantae</taxon>
        <taxon>Streptophyta</taxon>
        <taxon>Embryophyta</taxon>
        <taxon>Tracheophyta</taxon>
        <taxon>Spermatophyta</taxon>
        <taxon>Magnoliopsida</taxon>
        <taxon>eudicotyledons</taxon>
        <taxon>Gunneridae</taxon>
        <taxon>Pentapetalae</taxon>
        <taxon>rosids</taxon>
        <taxon>malvids</taxon>
        <taxon>Brassicales</taxon>
        <taxon>Brassicaceae</taxon>
        <taxon>Camelineae</taxon>
        <taxon>Arabidopsis</taxon>
    </lineage>
</organism>
<gene>
    <name evidence="1" type="ORF">C24_LOCUS7059</name>
</gene>
<reference evidence="1 2" key="1">
    <citation type="submission" date="2019-12" db="EMBL/GenBank/DDBJ databases">
        <authorList>
            <person name="Jiao W.-B."/>
            <person name="Schneeberger K."/>
        </authorList>
    </citation>
    <scope>NUCLEOTIDE SEQUENCE [LARGE SCALE GENOMIC DNA]</scope>
    <source>
        <strain evidence="2">cv. C24</strain>
    </source>
</reference>
<protein>
    <submittedName>
        <fullName evidence="1">Uncharacterized protein</fullName>
    </submittedName>
</protein>
<sequence>MMEQEIWVRVTRAAAKRKASTTMGIDEDRLNKKRVFLGELLNVSNVNLLSNLN</sequence>